<evidence type="ECO:0000313" key="2">
    <source>
        <dbReference type="Proteomes" id="UP000610862"/>
    </source>
</evidence>
<evidence type="ECO:0000313" key="1">
    <source>
        <dbReference type="EMBL" id="MBC8567999.1"/>
    </source>
</evidence>
<comment type="caution">
    <text evidence="1">The sequence shown here is derived from an EMBL/GenBank/DDBJ whole genome shotgun (WGS) entry which is preliminary data.</text>
</comment>
<name>A0A926E934_9FIRM</name>
<dbReference type="Pfam" id="PF20310">
    <property type="entry name" value="HTH_Tnp_2"/>
    <property type="match status" value="1"/>
</dbReference>
<gene>
    <name evidence="1" type="ORF">H8692_04355</name>
</gene>
<proteinExistence type="predicted"/>
<dbReference type="AlphaFoldDB" id="A0A926E934"/>
<sequence length="84" mass="10032">MGRREFTEAEIQELEKNPYVDDVNSVRIIYSEGFKQHFVREYMKGIKPTQIFREAGFDVELIGYKRIERATARWKPYGDKNTLK</sequence>
<reference evidence="1" key="1">
    <citation type="submission" date="2020-08" db="EMBL/GenBank/DDBJ databases">
        <title>Genome public.</title>
        <authorList>
            <person name="Liu C."/>
            <person name="Sun Q."/>
        </authorList>
    </citation>
    <scope>NUCLEOTIDE SEQUENCE</scope>
    <source>
        <strain evidence="1">NSJ-24</strain>
    </source>
</reference>
<dbReference type="InterPro" id="IPR046929">
    <property type="entry name" value="HTH_Tnp"/>
</dbReference>
<accession>A0A926E934</accession>
<dbReference type="RefSeq" id="WP_187525058.1">
    <property type="nucleotide sequence ID" value="NZ_JACRTA010000001.1"/>
</dbReference>
<protein>
    <submittedName>
        <fullName evidence="1">Uncharacterized protein</fullName>
    </submittedName>
</protein>
<keyword evidence="2" id="KW-1185">Reference proteome</keyword>
<dbReference type="EMBL" id="JACRTA010000001">
    <property type="protein sequence ID" value="MBC8567999.1"/>
    <property type="molecule type" value="Genomic_DNA"/>
</dbReference>
<dbReference type="Proteomes" id="UP000610862">
    <property type="component" value="Unassembled WGS sequence"/>
</dbReference>
<organism evidence="1 2">
    <name type="scientific">Lentihominibacter hominis</name>
    <dbReference type="NCBI Taxonomy" id="2763645"/>
    <lineage>
        <taxon>Bacteria</taxon>
        <taxon>Bacillati</taxon>
        <taxon>Bacillota</taxon>
        <taxon>Clostridia</taxon>
        <taxon>Peptostreptococcales</taxon>
        <taxon>Anaerovoracaceae</taxon>
        <taxon>Lentihominibacter</taxon>
    </lineage>
</organism>